<dbReference type="InterPro" id="IPR016140">
    <property type="entry name" value="Bifunc_inhib/LTP/seed_store"/>
</dbReference>
<dbReference type="CDD" id="cd00010">
    <property type="entry name" value="AAI_LTSS"/>
    <property type="match status" value="1"/>
</dbReference>
<feature type="domain" description="Bifunctional inhibitor/plant lipid transfer protein/seed storage helical" evidence="6">
    <location>
        <begin position="24"/>
        <end position="101"/>
    </location>
</feature>
<dbReference type="GO" id="GO:0008289">
    <property type="term" value="F:lipid binding"/>
    <property type="evidence" value="ECO:0007669"/>
    <property type="project" value="InterPro"/>
</dbReference>
<dbReference type="OrthoDB" id="659547at2759"/>
<dbReference type="Proteomes" id="UP000515123">
    <property type="component" value="Linkage group 15"/>
</dbReference>
<protein>
    <submittedName>
        <fullName evidence="8">Non-specific lipid-transfer protein-like protein At5g64080</fullName>
    </submittedName>
</protein>
<evidence type="ECO:0000256" key="4">
    <source>
        <dbReference type="ARBA" id="ARBA00023180"/>
    </source>
</evidence>
<dbReference type="PRINTS" id="PR00382">
    <property type="entry name" value="LIPIDTRNSFER"/>
</dbReference>
<dbReference type="PANTHER" id="PTHR33044">
    <property type="entry name" value="BIFUNCTIONAL INHIBITOR/LIPID-TRANSFER PROTEIN/SEED STORAGE 2S ALBUMIN SUPERFAMILY PROTEIN-RELATED"/>
    <property type="match status" value="1"/>
</dbReference>
<dbReference type="RefSeq" id="XP_020104718.1">
    <property type="nucleotide sequence ID" value="XM_020249129.1"/>
</dbReference>
<dbReference type="InterPro" id="IPR000528">
    <property type="entry name" value="Plant_nsLTP"/>
</dbReference>
<feature type="chain" id="PRO_5027731157" evidence="5">
    <location>
        <begin position="19"/>
        <end position="110"/>
    </location>
</feature>
<organism evidence="7 8">
    <name type="scientific">Ananas comosus</name>
    <name type="common">Pineapple</name>
    <name type="synonym">Ananas ananas</name>
    <dbReference type="NCBI Taxonomy" id="4615"/>
    <lineage>
        <taxon>Eukaryota</taxon>
        <taxon>Viridiplantae</taxon>
        <taxon>Streptophyta</taxon>
        <taxon>Embryophyta</taxon>
        <taxon>Tracheophyta</taxon>
        <taxon>Spermatophyta</taxon>
        <taxon>Magnoliopsida</taxon>
        <taxon>Liliopsida</taxon>
        <taxon>Poales</taxon>
        <taxon>Bromeliaceae</taxon>
        <taxon>Bromelioideae</taxon>
        <taxon>Ananas</taxon>
    </lineage>
</organism>
<evidence type="ECO:0000313" key="8">
    <source>
        <dbReference type="RefSeq" id="XP_020104718.1"/>
    </source>
</evidence>
<reference evidence="8" key="2">
    <citation type="submission" date="2025-08" db="UniProtKB">
        <authorList>
            <consortium name="RefSeq"/>
        </authorList>
    </citation>
    <scope>IDENTIFICATION</scope>
    <source>
        <tissue evidence="8">Leaf</tissue>
    </source>
</reference>
<evidence type="ECO:0000256" key="2">
    <source>
        <dbReference type="ARBA" id="ARBA00022729"/>
    </source>
</evidence>
<name>A0A6P5GFH3_ANACO</name>
<feature type="signal peptide" evidence="5">
    <location>
        <begin position="1"/>
        <end position="18"/>
    </location>
</feature>
<keyword evidence="3" id="KW-1015">Disulfide bond</keyword>
<sequence length="110" mass="11420">MAKFTAIWALFLVSTVAAASSPDCADVVDNMIDCLDFVVKGSAQTKPTKSCCDGMKTVVAASPKCLCEALEEAIDGGYDVNMTRADGLPAACSLKVPSSNCPGTYLPTSF</sequence>
<dbReference type="InterPro" id="IPR036312">
    <property type="entry name" value="Bifun_inhib/LTP/seed_sf"/>
</dbReference>
<accession>A0A6P5GFH3</accession>
<proteinExistence type="inferred from homology"/>
<evidence type="ECO:0000256" key="5">
    <source>
        <dbReference type="SAM" id="SignalP"/>
    </source>
</evidence>
<evidence type="ECO:0000259" key="6">
    <source>
        <dbReference type="SMART" id="SM00499"/>
    </source>
</evidence>
<keyword evidence="7" id="KW-1185">Reference proteome</keyword>
<comment type="similarity">
    <text evidence="1">Belongs to the plant LTP family.</text>
</comment>
<evidence type="ECO:0000256" key="1">
    <source>
        <dbReference type="ARBA" id="ARBA00009748"/>
    </source>
</evidence>
<reference evidence="7" key="1">
    <citation type="journal article" date="2015" name="Nat. Genet.">
        <title>The pineapple genome and the evolution of CAM photosynthesis.</title>
        <authorList>
            <person name="Ming R."/>
            <person name="VanBuren R."/>
            <person name="Wai C.M."/>
            <person name="Tang H."/>
            <person name="Schatz M.C."/>
            <person name="Bowers J.E."/>
            <person name="Lyons E."/>
            <person name="Wang M.L."/>
            <person name="Chen J."/>
            <person name="Biggers E."/>
            <person name="Zhang J."/>
            <person name="Huang L."/>
            <person name="Zhang L."/>
            <person name="Miao W."/>
            <person name="Zhang J."/>
            <person name="Ye Z."/>
            <person name="Miao C."/>
            <person name="Lin Z."/>
            <person name="Wang H."/>
            <person name="Zhou H."/>
            <person name="Yim W.C."/>
            <person name="Priest H.D."/>
            <person name="Zheng C."/>
            <person name="Woodhouse M."/>
            <person name="Edger P.P."/>
            <person name="Guyot R."/>
            <person name="Guo H.B."/>
            <person name="Guo H."/>
            <person name="Zheng G."/>
            <person name="Singh R."/>
            <person name="Sharma A."/>
            <person name="Min X."/>
            <person name="Zheng Y."/>
            <person name="Lee H."/>
            <person name="Gurtowski J."/>
            <person name="Sedlazeck F.J."/>
            <person name="Harkess A."/>
            <person name="McKain M.R."/>
            <person name="Liao Z."/>
            <person name="Fang J."/>
            <person name="Liu J."/>
            <person name="Zhang X."/>
            <person name="Zhang Q."/>
            <person name="Hu W."/>
            <person name="Qin Y."/>
            <person name="Wang K."/>
            <person name="Chen L.Y."/>
            <person name="Shirley N."/>
            <person name="Lin Y.R."/>
            <person name="Liu L.Y."/>
            <person name="Hernandez A.G."/>
            <person name="Wright C.L."/>
            <person name="Bulone V."/>
            <person name="Tuskan G.A."/>
            <person name="Heath K."/>
            <person name="Zee F."/>
            <person name="Moore P.H."/>
            <person name="Sunkar R."/>
            <person name="Leebens-Mack J.H."/>
            <person name="Mockler T."/>
            <person name="Bennetzen J.L."/>
            <person name="Freeling M."/>
            <person name="Sankoff D."/>
            <person name="Paterson A.H."/>
            <person name="Zhu X."/>
            <person name="Yang X."/>
            <person name="Smith J.A."/>
            <person name="Cushman J.C."/>
            <person name="Paull R.E."/>
            <person name="Yu Q."/>
        </authorList>
    </citation>
    <scope>NUCLEOTIDE SEQUENCE [LARGE SCALE GENOMIC DNA]</scope>
    <source>
        <strain evidence="7">cv. F153</strain>
    </source>
</reference>
<gene>
    <name evidence="8" type="primary">LOC109721477</name>
</gene>
<dbReference type="Pfam" id="PF14368">
    <property type="entry name" value="LTP_2"/>
    <property type="match status" value="1"/>
</dbReference>
<keyword evidence="4" id="KW-0325">Glycoprotein</keyword>
<dbReference type="SMART" id="SM00499">
    <property type="entry name" value="AAI"/>
    <property type="match status" value="1"/>
</dbReference>
<dbReference type="SUPFAM" id="SSF47699">
    <property type="entry name" value="Bifunctional inhibitor/lipid-transfer protein/seed storage 2S albumin"/>
    <property type="match status" value="1"/>
</dbReference>
<dbReference type="GO" id="GO:0006869">
    <property type="term" value="P:lipid transport"/>
    <property type="evidence" value="ECO:0007669"/>
    <property type="project" value="InterPro"/>
</dbReference>
<keyword evidence="2 5" id="KW-0732">Signal</keyword>
<dbReference type="Gene3D" id="1.10.110.10">
    <property type="entry name" value="Plant lipid-transfer and hydrophobic proteins"/>
    <property type="match status" value="1"/>
</dbReference>
<dbReference type="GeneID" id="109721477"/>
<dbReference type="AlphaFoldDB" id="A0A6P5GFH3"/>
<evidence type="ECO:0000256" key="3">
    <source>
        <dbReference type="ARBA" id="ARBA00023157"/>
    </source>
</evidence>
<dbReference type="InterPro" id="IPR043325">
    <property type="entry name" value="LTSS"/>
</dbReference>
<evidence type="ECO:0000313" key="7">
    <source>
        <dbReference type="Proteomes" id="UP000515123"/>
    </source>
</evidence>